<dbReference type="PANTHER" id="PTHR12110">
    <property type="entry name" value="HYDROXYPYRUVATE ISOMERASE"/>
    <property type="match status" value="1"/>
</dbReference>
<proteinExistence type="predicted"/>
<accession>A0A069RGW9</accession>
<keyword evidence="3" id="KW-1185">Reference proteome</keyword>
<dbReference type="STRING" id="1121324.CLIT_4c00880"/>
<reference evidence="2 3" key="1">
    <citation type="submission" date="2014-03" db="EMBL/GenBank/DDBJ databases">
        <title>Genome sequence of Clostridium litorale W6, DSM 5388.</title>
        <authorList>
            <person name="Poehlein A."/>
            <person name="Jagirdar A."/>
            <person name="Khonsari B."/>
            <person name="Chibani C.M."/>
            <person name="Gutierrez Gutierrez D.A."/>
            <person name="Davydova E."/>
            <person name="Alghaithi H.S."/>
            <person name="Nair K.P."/>
            <person name="Dhamotharan K."/>
            <person name="Chandran L."/>
            <person name="G W."/>
            <person name="Daniel R."/>
        </authorList>
    </citation>
    <scope>NUCLEOTIDE SEQUENCE [LARGE SCALE GENOMIC DNA]</scope>
    <source>
        <strain evidence="2 3">W6</strain>
    </source>
</reference>
<comment type="caution">
    <text evidence="2">The sequence shown here is derived from an EMBL/GenBank/DDBJ whole genome shotgun (WGS) entry which is preliminary data.</text>
</comment>
<dbReference type="InterPro" id="IPR013022">
    <property type="entry name" value="Xyl_isomerase-like_TIM-brl"/>
</dbReference>
<dbReference type="InterPro" id="IPR036237">
    <property type="entry name" value="Xyl_isomerase-like_sf"/>
</dbReference>
<dbReference type="RefSeq" id="WP_038261952.1">
    <property type="nucleotide sequence ID" value="NZ_FSRH01000009.1"/>
</dbReference>
<dbReference type="OrthoDB" id="1705770at2"/>
<dbReference type="InterPro" id="IPR050312">
    <property type="entry name" value="IolE/XylAMocC-like"/>
</dbReference>
<evidence type="ECO:0000259" key="1">
    <source>
        <dbReference type="Pfam" id="PF01261"/>
    </source>
</evidence>
<organism evidence="2 3">
    <name type="scientific">Peptoclostridium litorale DSM 5388</name>
    <dbReference type="NCBI Taxonomy" id="1121324"/>
    <lineage>
        <taxon>Bacteria</taxon>
        <taxon>Bacillati</taxon>
        <taxon>Bacillota</taxon>
        <taxon>Clostridia</taxon>
        <taxon>Peptostreptococcales</taxon>
        <taxon>Peptoclostridiaceae</taxon>
        <taxon>Peptoclostridium</taxon>
    </lineage>
</organism>
<evidence type="ECO:0000313" key="3">
    <source>
        <dbReference type="Proteomes" id="UP000027946"/>
    </source>
</evidence>
<dbReference type="Gene3D" id="3.20.20.150">
    <property type="entry name" value="Divalent-metal-dependent TIM barrel enzymes"/>
    <property type="match status" value="1"/>
</dbReference>
<dbReference type="eggNOG" id="COG1082">
    <property type="taxonomic scope" value="Bacteria"/>
</dbReference>
<feature type="domain" description="Xylose isomerase-like TIM barrel" evidence="1">
    <location>
        <begin position="32"/>
        <end position="240"/>
    </location>
</feature>
<dbReference type="Pfam" id="PF01261">
    <property type="entry name" value="AP_endonuc_2"/>
    <property type="match status" value="1"/>
</dbReference>
<name>A0A069RGW9_PEPLI</name>
<sequence>MNFLISINHIGFDCAPEMLVQIMKCADISNAVDGIELNVDVFCEFERAYMERMARTLKEEGMILQVHAPNPEGHFNDREKIARMLRFYNEIAGIMGGKVDVVFHPMSGHSEMEAVKNTAEYVNMLLHEIDSKGLAINPSLENLNSTKNHIRLGTNHISSIIKNSHMGLCWDIGHEVASNNHSYRLEKGLESRISNIHIHDVQGSDHCPFYHFNTDFIKAMKYLDSMGYENSVVLEINISKLNSSSLFKKYHEYVGNLLMLKNYDNPLLVDDFTPKFNPPVREVI</sequence>
<dbReference type="PANTHER" id="PTHR12110:SF53">
    <property type="entry name" value="BLR5974 PROTEIN"/>
    <property type="match status" value="1"/>
</dbReference>
<dbReference type="EMBL" id="JJMM01000004">
    <property type="protein sequence ID" value="KDR96251.1"/>
    <property type="molecule type" value="Genomic_DNA"/>
</dbReference>
<dbReference type="AlphaFoldDB" id="A0A069RGW9"/>
<dbReference type="Proteomes" id="UP000027946">
    <property type="component" value="Unassembled WGS sequence"/>
</dbReference>
<protein>
    <recommendedName>
        <fullName evidence="1">Xylose isomerase-like TIM barrel domain-containing protein</fullName>
    </recommendedName>
</protein>
<dbReference type="SUPFAM" id="SSF51658">
    <property type="entry name" value="Xylose isomerase-like"/>
    <property type="match status" value="1"/>
</dbReference>
<evidence type="ECO:0000313" key="2">
    <source>
        <dbReference type="EMBL" id="KDR96251.1"/>
    </source>
</evidence>
<gene>
    <name evidence="2" type="ORF">CLIT_4c00880</name>
</gene>